<dbReference type="GO" id="GO:0005829">
    <property type="term" value="C:cytosol"/>
    <property type="evidence" value="ECO:0007669"/>
    <property type="project" value="TreeGrafter"/>
</dbReference>
<name>A0A9P4IDL5_9PEZI</name>
<protein>
    <recommendedName>
        <fullName evidence="5">Elongator complex protein 5</fullName>
    </recommendedName>
</protein>
<sequence length="340" mass="37720">MAPAQLQHRRTHNLLLIKKLLDCRDNASPFTLVIDSLAQGARHLLREVIVRGKKSKTRTIYLSFETLKIPTGVDVSVPAHSLDVQGLQRELSRHLKDPQQRSILIFDSLNIFLHYPSVSPELPSILSSLISPSTSLVAVYHSDVPVPHDATSYSPSSLTLLKYLATTIITTHSLTHVLAAKQARQRSLAEPVFGLAEEKEGIIVGLGSNDRRGTVIEMEYRRKSGRAVHELFFLPRRRSKATDSLQGKGAFIENIMLLDDHPRYKVAGAEGFDLTSPGAGEGEGIDSTFNLGLTERQRRDREGVVLPYFDAQNEGGVGEGGRILYEMGVEDDFDEEEDEI</sequence>
<evidence type="ECO:0000256" key="4">
    <source>
        <dbReference type="ARBA" id="ARBA00009567"/>
    </source>
</evidence>
<organism evidence="9 10">
    <name type="scientific">Rhizodiscina lignyota</name>
    <dbReference type="NCBI Taxonomy" id="1504668"/>
    <lineage>
        <taxon>Eukaryota</taxon>
        <taxon>Fungi</taxon>
        <taxon>Dikarya</taxon>
        <taxon>Ascomycota</taxon>
        <taxon>Pezizomycotina</taxon>
        <taxon>Dothideomycetes</taxon>
        <taxon>Pleosporomycetidae</taxon>
        <taxon>Aulographales</taxon>
        <taxon>Rhizodiscinaceae</taxon>
        <taxon>Rhizodiscina</taxon>
    </lineage>
</organism>
<dbReference type="InterPro" id="IPR019519">
    <property type="entry name" value="Elp5"/>
</dbReference>
<reference evidence="9" key="1">
    <citation type="journal article" date="2020" name="Stud. Mycol.">
        <title>101 Dothideomycetes genomes: a test case for predicting lifestyles and emergence of pathogens.</title>
        <authorList>
            <person name="Haridas S."/>
            <person name="Albert R."/>
            <person name="Binder M."/>
            <person name="Bloem J."/>
            <person name="Labutti K."/>
            <person name="Salamov A."/>
            <person name="Andreopoulos B."/>
            <person name="Baker S."/>
            <person name="Barry K."/>
            <person name="Bills G."/>
            <person name="Bluhm B."/>
            <person name="Cannon C."/>
            <person name="Castanera R."/>
            <person name="Culley D."/>
            <person name="Daum C."/>
            <person name="Ezra D."/>
            <person name="Gonzalez J."/>
            <person name="Henrissat B."/>
            <person name="Kuo A."/>
            <person name="Liang C."/>
            <person name="Lipzen A."/>
            <person name="Lutzoni F."/>
            <person name="Magnuson J."/>
            <person name="Mondo S."/>
            <person name="Nolan M."/>
            <person name="Ohm R."/>
            <person name="Pangilinan J."/>
            <person name="Park H.-J."/>
            <person name="Ramirez L."/>
            <person name="Alfaro M."/>
            <person name="Sun H."/>
            <person name="Tritt A."/>
            <person name="Yoshinaga Y."/>
            <person name="Zwiers L.-H."/>
            <person name="Turgeon B."/>
            <person name="Goodwin S."/>
            <person name="Spatafora J."/>
            <person name="Crous P."/>
            <person name="Grigoriev I."/>
        </authorList>
    </citation>
    <scope>NUCLEOTIDE SEQUENCE</scope>
    <source>
        <strain evidence="9">CBS 133067</strain>
    </source>
</reference>
<dbReference type="AlphaFoldDB" id="A0A9P4IDL5"/>
<evidence type="ECO:0000256" key="1">
    <source>
        <dbReference type="ARBA" id="ARBA00004123"/>
    </source>
</evidence>
<dbReference type="GO" id="GO:0005634">
    <property type="term" value="C:nucleus"/>
    <property type="evidence" value="ECO:0007669"/>
    <property type="project" value="UniProtKB-SubCell"/>
</dbReference>
<evidence type="ECO:0000256" key="5">
    <source>
        <dbReference type="ARBA" id="ARBA00020264"/>
    </source>
</evidence>
<comment type="pathway">
    <text evidence="3">tRNA modification; 5-methoxycarbonylmethyl-2-thiouridine-tRNA biosynthesis.</text>
</comment>
<evidence type="ECO:0000313" key="10">
    <source>
        <dbReference type="Proteomes" id="UP000799772"/>
    </source>
</evidence>
<dbReference type="GO" id="GO:0002098">
    <property type="term" value="P:tRNA wobble uridine modification"/>
    <property type="evidence" value="ECO:0007669"/>
    <property type="project" value="InterPro"/>
</dbReference>
<evidence type="ECO:0000256" key="3">
    <source>
        <dbReference type="ARBA" id="ARBA00005043"/>
    </source>
</evidence>
<dbReference type="Proteomes" id="UP000799772">
    <property type="component" value="Unassembled WGS sequence"/>
</dbReference>
<dbReference type="PANTHER" id="PTHR15641:SF1">
    <property type="entry name" value="ELONGATOR COMPLEX PROTEIN 5"/>
    <property type="match status" value="1"/>
</dbReference>
<dbReference type="Pfam" id="PF10483">
    <property type="entry name" value="Elong_Iki1"/>
    <property type="match status" value="1"/>
</dbReference>
<dbReference type="GO" id="GO:0000049">
    <property type="term" value="F:tRNA binding"/>
    <property type="evidence" value="ECO:0007669"/>
    <property type="project" value="TreeGrafter"/>
</dbReference>
<dbReference type="EMBL" id="ML978128">
    <property type="protein sequence ID" value="KAF2097069.1"/>
    <property type="molecule type" value="Genomic_DNA"/>
</dbReference>
<comment type="similarity">
    <text evidence="4">Belongs to the ELP5 family.</text>
</comment>
<keyword evidence="8" id="KW-0539">Nucleus</keyword>
<dbReference type="GO" id="GO:0033588">
    <property type="term" value="C:elongator holoenzyme complex"/>
    <property type="evidence" value="ECO:0007669"/>
    <property type="project" value="InterPro"/>
</dbReference>
<keyword evidence="7" id="KW-0819">tRNA processing</keyword>
<evidence type="ECO:0000256" key="8">
    <source>
        <dbReference type="ARBA" id="ARBA00023242"/>
    </source>
</evidence>
<dbReference type="CDD" id="cd19496">
    <property type="entry name" value="Elp5"/>
    <property type="match status" value="1"/>
</dbReference>
<dbReference type="InterPro" id="IPR027417">
    <property type="entry name" value="P-loop_NTPase"/>
</dbReference>
<gene>
    <name evidence="9" type="ORF">NA57DRAFT_77322</name>
</gene>
<keyword evidence="6" id="KW-0963">Cytoplasm</keyword>
<evidence type="ECO:0000256" key="2">
    <source>
        <dbReference type="ARBA" id="ARBA00004496"/>
    </source>
</evidence>
<proteinExistence type="inferred from homology"/>
<comment type="subcellular location">
    <subcellularLocation>
        <location evidence="2">Cytoplasm</location>
    </subcellularLocation>
    <subcellularLocation>
        <location evidence="1">Nucleus</location>
    </subcellularLocation>
</comment>
<accession>A0A9P4IDL5</accession>
<comment type="caution">
    <text evidence="9">The sequence shown here is derived from an EMBL/GenBank/DDBJ whole genome shotgun (WGS) entry which is preliminary data.</text>
</comment>
<dbReference type="Gene3D" id="3.40.50.300">
    <property type="entry name" value="P-loop containing nucleotide triphosphate hydrolases"/>
    <property type="match status" value="1"/>
</dbReference>
<dbReference type="PANTHER" id="PTHR15641">
    <property type="entry name" value="ELONGATOR COMPLEX PROTEIN 5"/>
    <property type="match status" value="1"/>
</dbReference>
<evidence type="ECO:0000256" key="6">
    <source>
        <dbReference type="ARBA" id="ARBA00022490"/>
    </source>
</evidence>
<evidence type="ECO:0000256" key="7">
    <source>
        <dbReference type="ARBA" id="ARBA00022694"/>
    </source>
</evidence>
<keyword evidence="10" id="KW-1185">Reference proteome</keyword>
<dbReference type="OrthoDB" id="166907at2759"/>
<evidence type="ECO:0000313" key="9">
    <source>
        <dbReference type="EMBL" id="KAF2097069.1"/>
    </source>
</evidence>